<dbReference type="InterPro" id="IPR052344">
    <property type="entry name" value="Transposase-related"/>
</dbReference>
<dbReference type="PANTHER" id="PTHR33678:SF1">
    <property type="entry name" value="BLL1576 PROTEIN"/>
    <property type="match status" value="1"/>
</dbReference>
<organism evidence="2 3">
    <name type="scientific">Paenibacillus tianmuensis</name>
    <dbReference type="NCBI Taxonomy" id="624147"/>
    <lineage>
        <taxon>Bacteria</taxon>
        <taxon>Bacillati</taxon>
        <taxon>Bacillota</taxon>
        <taxon>Bacilli</taxon>
        <taxon>Bacillales</taxon>
        <taxon>Paenibacillaceae</taxon>
        <taxon>Paenibacillus</taxon>
    </lineage>
</organism>
<feature type="non-terminal residue" evidence="2">
    <location>
        <position position="1"/>
    </location>
</feature>
<reference evidence="3" key="1">
    <citation type="submission" date="2016-10" db="EMBL/GenBank/DDBJ databases">
        <authorList>
            <person name="Varghese N."/>
            <person name="Submissions S."/>
        </authorList>
    </citation>
    <scope>NUCLEOTIDE SEQUENCE [LARGE SCALE GENOMIC DNA]</scope>
    <source>
        <strain evidence="3">CGMCC 1.8946</strain>
    </source>
</reference>
<dbReference type="STRING" id="624147.SAMN04487970_10371"/>
<sequence length="97" mass="11428">KQSKAKNLLDRMENRNAVLAFMYDFRIPFTNNEAERIIRMVKLQQKISGTFRSEKGAGVFCRIRSYVATLQRQKLPILEYIRRALEGQPFMPSFRTV</sequence>
<dbReference type="AlphaFoldDB" id="A0A1G4SWW4"/>
<evidence type="ECO:0000313" key="2">
    <source>
        <dbReference type="EMBL" id="SCW73660.1"/>
    </source>
</evidence>
<dbReference type="PANTHER" id="PTHR33678">
    <property type="entry name" value="BLL1576 PROTEIN"/>
    <property type="match status" value="1"/>
</dbReference>
<dbReference type="InterPro" id="IPR004291">
    <property type="entry name" value="Transposase_IS66_central"/>
</dbReference>
<name>A0A1G4SWW4_9BACL</name>
<protein>
    <submittedName>
        <fullName evidence="2">Transposase IS66 family protein</fullName>
    </submittedName>
</protein>
<dbReference type="Proteomes" id="UP000198601">
    <property type="component" value="Unassembled WGS sequence"/>
</dbReference>
<feature type="domain" description="Transposase IS66 central" evidence="1">
    <location>
        <begin position="2"/>
        <end position="57"/>
    </location>
</feature>
<evidence type="ECO:0000259" key="1">
    <source>
        <dbReference type="Pfam" id="PF03050"/>
    </source>
</evidence>
<dbReference type="EMBL" id="FMTT01000037">
    <property type="protein sequence ID" value="SCW73660.1"/>
    <property type="molecule type" value="Genomic_DNA"/>
</dbReference>
<gene>
    <name evidence="2" type="ORF">SAMN04487970_10371</name>
</gene>
<dbReference type="Pfam" id="PF03050">
    <property type="entry name" value="DDE_Tnp_IS66"/>
    <property type="match status" value="1"/>
</dbReference>
<accession>A0A1G4SWW4</accession>
<keyword evidence="3" id="KW-1185">Reference proteome</keyword>
<dbReference type="RefSeq" id="WP_143006932.1">
    <property type="nucleotide sequence ID" value="NZ_FMTT01000037.1"/>
</dbReference>
<dbReference type="OrthoDB" id="61007at2"/>
<evidence type="ECO:0000313" key="3">
    <source>
        <dbReference type="Proteomes" id="UP000198601"/>
    </source>
</evidence>
<proteinExistence type="predicted"/>